<dbReference type="PROSITE" id="PS50240">
    <property type="entry name" value="TRYPSIN_DOM"/>
    <property type="match status" value="1"/>
</dbReference>
<comment type="similarity">
    <text evidence="3">Belongs to the peptidase S1 family. Snake venom subfamily.</text>
</comment>
<evidence type="ECO:0000256" key="8">
    <source>
        <dbReference type="ARBA" id="ARBA00022825"/>
    </source>
</evidence>
<dbReference type="EMBL" id="JAOTOJ010000002">
    <property type="protein sequence ID" value="KAK9407157.1"/>
    <property type="molecule type" value="Genomic_DNA"/>
</dbReference>
<dbReference type="InterPro" id="IPR001314">
    <property type="entry name" value="Peptidase_S1A"/>
</dbReference>
<keyword evidence="5" id="KW-0964">Secreted</keyword>
<evidence type="ECO:0000259" key="13">
    <source>
        <dbReference type="PROSITE" id="PS50240"/>
    </source>
</evidence>
<dbReference type="PANTHER" id="PTHR24252">
    <property type="entry name" value="ACROSIN-RELATED"/>
    <property type="match status" value="1"/>
</dbReference>
<dbReference type="GO" id="GO:0004252">
    <property type="term" value="F:serine-type endopeptidase activity"/>
    <property type="evidence" value="ECO:0007669"/>
    <property type="project" value="InterPro"/>
</dbReference>
<keyword evidence="11" id="KW-0472">Membrane</keyword>
<keyword evidence="6 10" id="KW-0645">Protease</keyword>
<evidence type="ECO:0000256" key="5">
    <source>
        <dbReference type="ARBA" id="ARBA00022525"/>
    </source>
</evidence>
<dbReference type="SMART" id="SM00020">
    <property type="entry name" value="Tryp_SPc"/>
    <property type="match status" value="1"/>
</dbReference>
<dbReference type="Proteomes" id="UP001474421">
    <property type="component" value="Unassembled WGS sequence"/>
</dbReference>
<dbReference type="PANTHER" id="PTHR24252:SF21">
    <property type="entry name" value="TRANSMEMBRANE SERINE PROTEASE 12"/>
    <property type="match status" value="1"/>
</dbReference>
<dbReference type="InterPro" id="IPR018114">
    <property type="entry name" value="TRYPSIN_HIS"/>
</dbReference>
<dbReference type="PROSITE" id="PS00134">
    <property type="entry name" value="TRYPSIN_HIS"/>
    <property type="match status" value="1"/>
</dbReference>
<protein>
    <recommendedName>
        <fullName evidence="13">Peptidase S1 domain-containing protein</fullName>
    </recommendedName>
</protein>
<dbReference type="FunFam" id="2.40.10.10:FF:000003">
    <property type="entry name" value="Transmembrane serine protease 3"/>
    <property type="match status" value="1"/>
</dbReference>
<evidence type="ECO:0000256" key="1">
    <source>
        <dbReference type="ARBA" id="ARBA00003258"/>
    </source>
</evidence>
<feature type="transmembrane region" description="Helical" evidence="11">
    <location>
        <begin position="292"/>
        <end position="311"/>
    </location>
</feature>
<evidence type="ECO:0000256" key="3">
    <source>
        <dbReference type="ARBA" id="ARBA00009228"/>
    </source>
</evidence>
<comment type="subunit">
    <text evidence="4">Monomer.</text>
</comment>
<feature type="chain" id="PRO_5043609511" description="Peptidase S1 domain-containing protein" evidence="12">
    <location>
        <begin position="28"/>
        <end position="314"/>
    </location>
</feature>
<dbReference type="GO" id="GO:0006508">
    <property type="term" value="P:proteolysis"/>
    <property type="evidence" value="ECO:0007669"/>
    <property type="project" value="UniProtKB-KW"/>
</dbReference>
<dbReference type="Gene3D" id="2.40.10.10">
    <property type="entry name" value="Trypsin-like serine proteases"/>
    <property type="match status" value="2"/>
</dbReference>
<proteinExistence type="inferred from homology"/>
<dbReference type="PROSITE" id="PS00135">
    <property type="entry name" value="TRYPSIN_SER"/>
    <property type="match status" value="1"/>
</dbReference>
<dbReference type="Pfam" id="PF00089">
    <property type="entry name" value="Trypsin"/>
    <property type="match status" value="1"/>
</dbReference>
<feature type="domain" description="Peptidase S1" evidence="13">
    <location>
        <begin position="50"/>
        <end position="289"/>
    </location>
</feature>
<dbReference type="GO" id="GO:0035821">
    <property type="term" value="P:modulation of process of another organism"/>
    <property type="evidence" value="ECO:0007669"/>
    <property type="project" value="UniProtKB-ARBA"/>
</dbReference>
<feature type="signal peptide" evidence="12">
    <location>
        <begin position="1"/>
        <end position="27"/>
    </location>
</feature>
<keyword evidence="9" id="KW-1015">Disulfide bond</keyword>
<keyword evidence="7 10" id="KW-0378">Hydrolase</keyword>
<reference evidence="14 15" key="1">
    <citation type="journal article" date="2024" name="Proc. Natl. Acad. Sci. U.S.A.">
        <title>The genetic regulatory architecture and epigenomic basis for age-related changes in rattlesnake venom.</title>
        <authorList>
            <person name="Hogan M.P."/>
            <person name="Holding M.L."/>
            <person name="Nystrom G.S."/>
            <person name="Colston T.J."/>
            <person name="Bartlett D.A."/>
            <person name="Mason A.J."/>
            <person name="Ellsworth S.A."/>
            <person name="Rautsaw R.M."/>
            <person name="Lawrence K.C."/>
            <person name="Strickland J.L."/>
            <person name="He B."/>
            <person name="Fraser P."/>
            <person name="Margres M.J."/>
            <person name="Gilbert D.M."/>
            <person name="Gibbs H.L."/>
            <person name="Parkinson C.L."/>
            <person name="Rokyta D.R."/>
        </authorList>
    </citation>
    <scope>NUCLEOTIDE SEQUENCE [LARGE SCALE GENOMIC DNA]</scope>
    <source>
        <strain evidence="14">DRR0105</strain>
    </source>
</reference>
<evidence type="ECO:0000313" key="14">
    <source>
        <dbReference type="EMBL" id="KAK9407157.1"/>
    </source>
</evidence>
<dbReference type="InterPro" id="IPR043504">
    <property type="entry name" value="Peptidase_S1_PA_chymotrypsin"/>
</dbReference>
<dbReference type="InterPro" id="IPR001254">
    <property type="entry name" value="Trypsin_dom"/>
</dbReference>
<dbReference type="AlphaFoldDB" id="A0AAW1C0D3"/>
<dbReference type="InterPro" id="IPR009003">
    <property type="entry name" value="Peptidase_S1_PA"/>
</dbReference>
<dbReference type="PRINTS" id="PR00722">
    <property type="entry name" value="CHYMOTRYPSIN"/>
</dbReference>
<gene>
    <name evidence="14" type="ORF">NXF25_005931</name>
</gene>
<keyword evidence="15" id="KW-1185">Reference proteome</keyword>
<evidence type="ECO:0000256" key="11">
    <source>
        <dbReference type="SAM" id="Phobius"/>
    </source>
</evidence>
<dbReference type="CDD" id="cd00190">
    <property type="entry name" value="Tryp_SPc"/>
    <property type="match status" value="1"/>
</dbReference>
<evidence type="ECO:0000256" key="9">
    <source>
        <dbReference type="ARBA" id="ARBA00023157"/>
    </source>
</evidence>
<dbReference type="SUPFAM" id="SSF50494">
    <property type="entry name" value="Trypsin-like serine proteases"/>
    <property type="match status" value="1"/>
</dbReference>
<comment type="caution">
    <text evidence="14">The sequence shown here is derived from an EMBL/GenBank/DDBJ whole genome shotgun (WGS) entry which is preliminary data.</text>
</comment>
<organism evidence="14 15">
    <name type="scientific">Crotalus adamanteus</name>
    <name type="common">Eastern diamondback rattlesnake</name>
    <dbReference type="NCBI Taxonomy" id="8729"/>
    <lineage>
        <taxon>Eukaryota</taxon>
        <taxon>Metazoa</taxon>
        <taxon>Chordata</taxon>
        <taxon>Craniata</taxon>
        <taxon>Vertebrata</taxon>
        <taxon>Euteleostomi</taxon>
        <taxon>Lepidosauria</taxon>
        <taxon>Squamata</taxon>
        <taxon>Bifurcata</taxon>
        <taxon>Unidentata</taxon>
        <taxon>Episquamata</taxon>
        <taxon>Toxicofera</taxon>
        <taxon>Serpentes</taxon>
        <taxon>Colubroidea</taxon>
        <taxon>Viperidae</taxon>
        <taxon>Crotalinae</taxon>
        <taxon>Crotalus</taxon>
    </lineage>
</organism>
<comment type="function">
    <text evidence="1">Snake venom serine protease that may act in the hemostasis system of the prey.</text>
</comment>
<evidence type="ECO:0000256" key="12">
    <source>
        <dbReference type="SAM" id="SignalP"/>
    </source>
</evidence>
<evidence type="ECO:0000256" key="6">
    <source>
        <dbReference type="ARBA" id="ARBA00022670"/>
    </source>
</evidence>
<keyword evidence="12" id="KW-0732">Signal</keyword>
<keyword evidence="11" id="KW-0812">Transmembrane</keyword>
<keyword evidence="11" id="KW-1133">Transmembrane helix</keyword>
<name>A0AAW1C0D3_CROAD</name>
<evidence type="ECO:0000256" key="10">
    <source>
        <dbReference type="RuleBase" id="RU363034"/>
    </source>
</evidence>
<dbReference type="InterPro" id="IPR033116">
    <property type="entry name" value="TRYPSIN_SER"/>
</dbReference>
<evidence type="ECO:0000256" key="2">
    <source>
        <dbReference type="ARBA" id="ARBA00004613"/>
    </source>
</evidence>
<accession>A0AAW1C0D3</accession>
<keyword evidence="8 10" id="KW-0720">Serine protease</keyword>
<evidence type="ECO:0000313" key="15">
    <source>
        <dbReference type="Proteomes" id="UP001474421"/>
    </source>
</evidence>
<evidence type="ECO:0000256" key="4">
    <source>
        <dbReference type="ARBA" id="ARBA00011245"/>
    </source>
</evidence>
<dbReference type="GO" id="GO:0005576">
    <property type="term" value="C:extracellular region"/>
    <property type="evidence" value="ECO:0007669"/>
    <property type="project" value="UniProtKB-SubCell"/>
</dbReference>
<sequence length="314" mass="34909">MNRKIAAAFSFWAFLVLFREAAPKALSSLNLTDVCGTRPLMKTTATGTRIVGGHDAMLGAWPWQISLQVYAIGVGYVHVCGGSLINTSIVLTAAHCIKISENPALWRVVIGLHNLNDNSHTIKRRIKAINIHPNYMADTYDNDIALITLVRSIRFSDYARPICLPATNLLTNRQYPCYISGWGKTQEKGENNLILQEAQVDIIPQNMCNKPSWYAGTITLNMFCAGFPAGGIDSCQGDSGGPLTCYLPTTTKFYLIGITSFGYGCGRPRHPGVYVRTINYISWITNYLQSKIVTVELHCLLVFLIVWWTVFHIL</sequence>
<evidence type="ECO:0000256" key="7">
    <source>
        <dbReference type="ARBA" id="ARBA00022801"/>
    </source>
</evidence>
<comment type="subcellular location">
    <subcellularLocation>
        <location evidence="2">Secreted</location>
    </subcellularLocation>
</comment>